<comment type="similarity">
    <text evidence="4">Belongs to the transketolase family.</text>
</comment>
<accession>A0A2M7V7E4</accession>
<dbReference type="Pfam" id="PF02779">
    <property type="entry name" value="Transket_pyr"/>
    <property type="match status" value="1"/>
</dbReference>
<evidence type="ECO:0000256" key="6">
    <source>
        <dbReference type="ARBA" id="ARBA00022679"/>
    </source>
</evidence>
<evidence type="ECO:0000313" key="12">
    <source>
        <dbReference type="Proteomes" id="UP000228568"/>
    </source>
</evidence>
<dbReference type="InterPro" id="IPR005475">
    <property type="entry name" value="Transketolase-like_Pyr-bd"/>
</dbReference>
<gene>
    <name evidence="11" type="ORF">COX81_03240</name>
</gene>
<evidence type="ECO:0000259" key="10">
    <source>
        <dbReference type="SMART" id="SM00861"/>
    </source>
</evidence>
<name>A0A2M7V7E4_9BACT</name>
<dbReference type="PANTHER" id="PTHR43825:SF1">
    <property type="entry name" value="TRANSKETOLASE-LIKE PYRIMIDINE-BINDING DOMAIN-CONTAINING PROTEIN"/>
    <property type="match status" value="1"/>
</dbReference>
<proteinExistence type="inferred from homology"/>
<dbReference type="SUPFAM" id="SSF52922">
    <property type="entry name" value="TK C-terminal domain-like"/>
    <property type="match status" value="1"/>
</dbReference>
<dbReference type="Pfam" id="PF00456">
    <property type="entry name" value="Transketolase_N"/>
    <property type="match status" value="1"/>
</dbReference>
<dbReference type="Proteomes" id="UP000228568">
    <property type="component" value="Unassembled WGS sequence"/>
</dbReference>
<sequence length="636" mass="69858">MKLPELGEKLNAEQLSFLQSFATSCRASILQMTTNVQSGHPGGSLSCIDYLTLLYTFIISQTGEPVIISNGHISPAVYGVLAEMGYIDKQEVVAGFRKIGQSYEGHVTRHVPGVWYGTGPLGCGVSAASGFALAKKLKKENEKVFALVGDGESEEGQVYEMMNFSAKYKLDNFIVFMDYNEVQLSGSLDKIMPYDPKAIFQAGGWEVIEVGGHDFENMWSTLEKAYNVKDKPVLLLGHTIMGKGVDFMESEGAEYKATWHGKAASEEQIVEAMKNLELISDQRLMINDFVKNLIKWTPDKPVFEKVDSKIEVNIGEPIEYSADKLTDCRSAYGNALLDLAKLNHNVVALTADVAGSVMTSKLGAEFPERHIECGIAEQQMVSCSGGLSFSGIIPFCSTFGAFMSSRAKDQARVNDLNNANVKMVATHCGLSVGEDGSTHQAIDDSGSFLGFFNTIQMEPADPNHCDRIIRYVASHYGNCYVRMGRHKVPVLTKEDGSIFFDKDYEYYYGRTDIFRTGDDITIVATGAVVSEVAKATDVLKEKGISAEVVIASSIKQFDETLLDSIKKTKKVVTVEDHNTLSGLGGQLSRFLMKENVDVEKFEMIGVEEYQLSGTWDDLYKVAGIDSVSIEQLVLGL</sequence>
<dbReference type="InterPro" id="IPR049557">
    <property type="entry name" value="Transketolase_CS"/>
</dbReference>
<dbReference type="SMART" id="SM00861">
    <property type="entry name" value="Transket_pyr"/>
    <property type="match status" value="1"/>
</dbReference>
<organism evidence="11 12">
    <name type="scientific">Candidatus Magasanikbacteria bacterium CG_4_10_14_0_2_um_filter_37_12</name>
    <dbReference type="NCBI Taxonomy" id="1974637"/>
    <lineage>
        <taxon>Bacteria</taxon>
        <taxon>Candidatus Magasanikiibacteriota</taxon>
    </lineage>
</organism>
<keyword evidence="9" id="KW-0786">Thiamine pyrophosphate</keyword>
<protein>
    <submittedName>
        <fullName evidence="11">Transketolase</fullName>
    </submittedName>
</protein>
<comment type="cofactor">
    <cofactor evidence="1">
        <name>Mn(2+)</name>
        <dbReference type="ChEBI" id="CHEBI:29035"/>
    </cofactor>
</comment>
<dbReference type="GO" id="GO:0046872">
    <property type="term" value="F:metal ion binding"/>
    <property type="evidence" value="ECO:0007669"/>
    <property type="project" value="UniProtKB-KW"/>
</dbReference>
<evidence type="ECO:0000256" key="5">
    <source>
        <dbReference type="ARBA" id="ARBA00011738"/>
    </source>
</evidence>
<comment type="caution">
    <text evidence="11">The sequence shown here is derived from an EMBL/GenBank/DDBJ whole genome shotgun (WGS) entry which is preliminary data.</text>
</comment>
<evidence type="ECO:0000256" key="9">
    <source>
        <dbReference type="ARBA" id="ARBA00023052"/>
    </source>
</evidence>
<evidence type="ECO:0000256" key="1">
    <source>
        <dbReference type="ARBA" id="ARBA00001936"/>
    </source>
</evidence>
<dbReference type="PROSITE" id="PS51257">
    <property type="entry name" value="PROKAR_LIPOPROTEIN"/>
    <property type="match status" value="1"/>
</dbReference>
<evidence type="ECO:0000256" key="7">
    <source>
        <dbReference type="ARBA" id="ARBA00022723"/>
    </source>
</evidence>
<dbReference type="InterPro" id="IPR029061">
    <property type="entry name" value="THDP-binding"/>
</dbReference>
<dbReference type="GO" id="GO:0016744">
    <property type="term" value="F:transketolase or transaldolase activity"/>
    <property type="evidence" value="ECO:0007669"/>
    <property type="project" value="UniProtKB-ARBA"/>
</dbReference>
<reference evidence="12" key="1">
    <citation type="submission" date="2017-09" db="EMBL/GenBank/DDBJ databases">
        <title>Depth-based differentiation of microbial function through sediment-hosted aquifers and enrichment of novel symbionts in the deep terrestrial subsurface.</title>
        <authorList>
            <person name="Probst A.J."/>
            <person name="Ladd B."/>
            <person name="Jarett J.K."/>
            <person name="Geller-Mcgrath D.E."/>
            <person name="Sieber C.M.K."/>
            <person name="Emerson J.B."/>
            <person name="Anantharaman K."/>
            <person name="Thomas B.C."/>
            <person name="Malmstrom R."/>
            <person name="Stieglmeier M."/>
            <person name="Klingl A."/>
            <person name="Woyke T."/>
            <person name="Ryan C.M."/>
            <person name="Banfield J.F."/>
        </authorList>
    </citation>
    <scope>NUCLEOTIDE SEQUENCE [LARGE SCALE GENOMIC DNA]</scope>
</reference>
<dbReference type="InterPro" id="IPR033248">
    <property type="entry name" value="Transketolase_C"/>
</dbReference>
<evidence type="ECO:0000256" key="2">
    <source>
        <dbReference type="ARBA" id="ARBA00001946"/>
    </source>
</evidence>
<evidence type="ECO:0000256" key="8">
    <source>
        <dbReference type="ARBA" id="ARBA00022842"/>
    </source>
</evidence>
<keyword evidence="8" id="KW-0460">Magnesium</keyword>
<keyword evidence="6" id="KW-0808">Transferase</keyword>
<comment type="subunit">
    <text evidence="5">Homodimer.</text>
</comment>
<dbReference type="PANTHER" id="PTHR43825">
    <property type="entry name" value="PYRUVATE DEHYDROGENASE E1 COMPONENT"/>
    <property type="match status" value="1"/>
</dbReference>
<dbReference type="CDD" id="cd07033">
    <property type="entry name" value="TPP_PYR_DXS_TK_like"/>
    <property type="match status" value="1"/>
</dbReference>
<dbReference type="GO" id="GO:0005737">
    <property type="term" value="C:cytoplasm"/>
    <property type="evidence" value="ECO:0007669"/>
    <property type="project" value="UniProtKB-ARBA"/>
</dbReference>
<evidence type="ECO:0000256" key="4">
    <source>
        <dbReference type="ARBA" id="ARBA00007131"/>
    </source>
</evidence>
<dbReference type="Gene3D" id="3.40.50.920">
    <property type="match status" value="1"/>
</dbReference>
<dbReference type="InterPro" id="IPR005474">
    <property type="entry name" value="Transketolase_N"/>
</dbReference>
<dbReference type="GO" id="GO:0019682">
    <property type="term" value="P:glyceraldehyde-3-phosphate metabolic process"/>
    <property type="evidence" value="ECO:0007669"/>
    <property type="project" value="UniProtKB-ARBA"/>
</dbReference>
<dbReference type="InterPro" id="IPR051157">
    <property type="entry name" value="PDH/Transketolase"/>
</dbReference>
<dbReference type="PROSITE" id="PS00801">
    <property type="entry name" value="TRANSKETOLASE_1"/>
    <property type="match status" value="1"/>
</dbReference>
<keyword evidence="7" id="KW-0479">Metal-binding</keyword>
<evidence type="ECO:0000313" key="11">
    <source>
        <dbReference type="EMBL" id="PIZ94564.1"/>
    </source>
</evidence>
<dbReference type="FunFam" id="3.40.50.970:FF:000129">
    <property type="entry name" value="Transketolase"/>
    <property type="match status" value="1"/>
</dbReference>
<dbReference type="EMBL" id="PFPK01000039">
    <property type="protein sequence ID" value="PIZ94564.1"/>
    <property type="molecule type" value="Genomic_DNA"/>
</dbReference>
<comment type="cofactor">
    <cofactor evidence="2">
        <name>Mg(2+)</name>
        <dbReference type="ChEBI" id="CHEBI:18420"/>
    </cofactor>
</comment>
<dbReference type="SUPFAM" id="SSF52518">
    <property type="entry name" value="Thiamin diphosphate-binding fold (THDP-binding)"/>
    <property type="match status" value="2"/>
</dbReference>
<dbReference type="InterPro" id="IPR009014">
    <property type="entry name" value="Transketo_C/PFOR_II"/>
</dbReference>
<dbReference type="Pfam" id="PF02780">
    <property type="entry name" value="Transketolase_C"/>
    <property type="match status" value="1"/>
</dbReference>
<comment type="cofactor">
    <cofactor evidence="3">
        <name>thiamine diphosphate</name>
        <dbReference type="ChEBI" id="CHEBI:58937"/>
    </cofactor>
</comment>
<dbReference type="Gene3D" id="3.40.50.970">
    <property type="match status" value="2"/>
</dbReference>
<dbReference type="NCBIfam" id="NF004556">
    <property type="entry name" value="PRK05899.2-2"/>
    <property type="match status" value="1"/>
</dbReference>
<feature type="domain" description="Transketolase-like pyrimidine-binding" evidence="10">
    <location>
        <begin position="326"/>
        <end position="490"/>
    </location>
</feature>
<dbReference type="AlphaFoldDB" id="A0A2M7V7E4"/>
<evidence type="ECO:0000256" key="3">
    <source>
        <dbReference type="ARBA" id="ARBA00001964"/>
    </source>
</evidence>